<proteinExistence type="predicted"/>
<evidence type="ECO:0000313" key="1">
    <source>
        <dbReference type="EMBL" id="MCI94892.1"/>
    </source>
</evidence>
<comment type="caution">
    <text evidence="1">The sequence shown here is derived from an EMBL/GenBank/DDBJ whole genome shotgun (WGS) entry which is preliminary data.</text>
</comment>
<sequence>MLVMSFPENVRTRIAVEGSIREEVCRIDCFAMEN</sequence>
<dbReference type="EMBL" id="LXQA011369507">
    <property type="protein sequence ID" value="MCI94892.1"/>
    <property type="molecule type" value="Genomic_DNA"/>
</dbReference>
<accession>A0A392W5B0</accession>
<name>A0A392W5B0_9FABA</name>
<organism evidence="1 2">
    <name type="scientific">Trifolium medium</name>
    <dbReference type="NCBI Taxonomy" id="97028"/>
    <lineage>
        <taxon>Eukaryota</taxon>
        <taxon>Viridiplantae</taxon>
        <taxon>Streptophyta</taxon>
        <taxon>Embryophyta</taxon>
        <taxon>Tracheophyta</taxon>
        <taxon>Spermatophyta</taxon>
        <taxon>Magnoliopsida</taxon>
        <taxon>eudicotyledons</taxon>
        <taxon>Gunneridae</taxon>
        <taxon>Pentapetalae</taxon>
        <taxon>rosids</taxon>
        <taxon>fabids</taxon>
        <taxon>Fabales</taxon>
        <taxon>Fabaceae</taxon>
        <taxon>Papilionoideae</taxon>
        <taxon>50 kb inversion clade</taxon>
        <taxon>NPAAA clade</taxon>
        <taxon>Hologalegina</taxon>
        <taxon>IRL clade</taxon>
        <taxon>Trifolieae</taxon>
        <taxon>Trifolium</taxon>
    </lineage>
</organism>
<protein>
    <submittedName>
        <fullName evidence="1">Uncharacterized protein</fullName>
    </submittedName>
</protein>
<keyword evidence="2" id="KW-1185">Reference proteome</keyword>
<reference evidence="1 2" key="1">
    <citation type="journal article" date="2018" name="Front. Plant Sci.">
        <title>Red Clover (Trifolium pratense) and Zigzag Clover (T. medium) - A Picture of Genomic Similarities and Differences.</title>
        <authorList>
            <person name="Dluhosova J."/>
            <person name="Istvanek J."/>
            <person name="Nedelnik J."/>
            <person name="Repkova J."/>
        </authorList>
    </citation>
    <scope>NUCLEOTIDE SEQUENCE [LARGE SCALE GENOMIC DNA]</scope>
    <source>
        <strain evidence="2">cv. 10/8</strain>
        <tissue evidence="1">Leaf</tissue>
    </source>
</reference>
<feature type="non-terminal residue" evidence="1">
    <location>
        <position position="34"/>
    </location>
</feature>
<dbReference type="AlphaFoldDB" id="A0A392W5B0"/>
<dbReference type="Proteomes" id="UP000265520">
    <property type="component" value="Unassembled WGS sequence"/>
</dbReference>
<evidence type="ECO:0000313" key="2">
    <source>
        <dbReference type="Proteomes" id="UP000265520"/>
    </source>
</evidence>